<evidence type="ECO:0000313" key="5">
    <source>
        <dbReference type="EMBL" id="CDS12299.1"/>
    </source>
</evidence>
<dbReference type="CDD" id="cd12148">
    <property type="entry name" value="fungal_TF_MHR"/>
    <property type="match status" value="1"/>
</dbReference>
<keyword evidence="4" id="KW-0539">Nucleus</keyword>
<proteinExistence type="predicted"/>
<gene>
    <name evidence="5" type="ORF">LRAMOSA04494</name>
</gene>
<dbReference type="InterPro" id="IPR050987">
    <property type="entry name" value="AtrR-like"/>
</dbReference>
<dbReference type="AlphaFoldDB" id="A0A077WYK2"/>
<evidence type="ECO:0000256" key="4">
    <source>
        <dbReference type="ARBA" id="ARBA00023242"/>
    </source>
</evidence>
<dbReference type="GO" id="GO:0003700">
    <property type="term" value="F:DNA-binding transcription factor activity"/>
    <property type="evidence" value="ECO:0007669"/>
    <property type="project" value="InterPro"/>
</dbReference>
<dbReference type="GO" id="GO:0046872">
    <property type="term" value="F:metal ion binding"/>
    <property type="evidence" value="ECO:0007669"/>
    <property type="project" value="UniProtKB-KW"/>
</dbReference>
<dbReference type="EMBL" id="LK023357">
    <property type="protein sequence ID" value="CDS12299.1"/>
    <property type="molecule type" value="Genomic_DNA"/>
</dbReference>
<name>A0A077WYK2_9FUNG</name>
<dbReference type="PANTHER" id="PTHR46910:SF3">
    <property type="entry name" value="HALOTOLERANCE PROTEIN 9-RELATED"/>
    <property type="match status" value="1"/>
</dbReference>
<evidence type="ECO:0000256" key="1">
    <source>
        <dbReference type="ARBA" id="ARBA00004123"/>
    </source>
</evidence>
<evidence type="ECO:0000256" key="2">
    <source>
        <dbReference type="ARBA" id="ARBA00022723"/>
    </source>
</evidence>
<dbReference type="OrthoDB" id="2283631at2759"/>
<protein>
    <recommendedName>
        <fullName evidence="6">Transcription factor domain-containing protein</fullName>
    </recommendedName>
</protein>
<evidence type="ECO:0000256" key="3">
    <source>
        <dbReference type="ARBA" id="ARBA00023125"/>
    </source>
</evidence>
<dbReference type="GO" id="GO:0003677">
    <property type="term" value="F:DNA binding"/>
    <property type="evidence" value="ECO:0007669"/>
    <property type="project" value="UniProtKB-KW"/>
</dbReference>
<keyword evidence="2" id="KW-0479">Metal-binding</keyword>
<dbReference type="GO" id="GO:0005634">
    <property type="term" value="C:nucleus"/>
    <property type="evidence" value="ECO:0007669"/>
    <property type="project" value="UniProtKB-SubCell"/>
</dbReference>
<keyword evidence="3" id="KW-0238">DNA-binding</keyword>
<dbReference type="PANTHER" id="PTHR46910">
    <property type="entry name" value="TRANSCRIPTION FACTOR PDR1"/>
    <property type="match status" value="1"/>
</dbReference>
<evidence type="ECO:0008006" key="6">
    <source>
        <dbReference type="Google" id="ProtNLM"/>
    </source>
</evidence>
<sequence>MVKFQEQVRSSGYQFRIQLLIDMAYRICHTFNLTHRWNQDPIHVELGIRVIWAVYAYTTSFSIEQGIHPPAHDIELPTLLPDEHQQPVDAEAITSFCTLCQIIQLQGKITRFLRIKYGKESNEEMTTNEELKLQKHLIDCFDHIQQRHTNHIHTMTKRSSTYEPNHNAHLSQISLHFTAILLYRPYVMSDLKLREKCVVAATTLGQLVDDLIKCTGSHLISLFGIPRGLQQLIYYMTASITIHRLVQSWEGKKKKKKKRGKATSNRSSKQVDKALDIIHTLFLLQNQVPVDDDIKVSVSTFNQQHRYSAPSMMQHYPSSLTSSSQQQPSCTFNAVNNLPLTTPWFSSANKSFTAMDSQRTSTLQQYKEIPLHEDLMSIDRQGHSMLDIK</sequence>
<accession>A0A077WYK2</accession>
<organism evidence="5">
    <name type="scientific">Lichtheimia ramosa</name>
    <dbReference type="NCBI Taxonomy" id="688394"/>
    <lineage>
        <taxon>Eukaryota</taxon>
        <taxon>Fungi</taxon>
        <taxon>Fungi incertae sedis</taxon>
        <taxon>Mucoromycota</taxon>
        <taxon>Mucoromycotina</taxon>
        <taxon>Mucoromycetes</taxon>
        <taxon>Mucorales</taxon>
        <taxon>Lichtheimiaceae</taxon>
        <taxon>Lichtheimia</taxon>
    </lineage>
</organism>
<comment type="subcellular location">
    <subcellularLocation>
        <location evidence="1">Nucleus</location>
    </subcellularLocation>
</comment>
<reference evidence="5" key="1">
    <citation type="journal article" date="2014" name="Genome Announc.">
        <title>De novo whole-genome sequence and genome annotation of Lichtheimia ramosa.</title>
        <authorList>
            <person name="Linde J."/>
            <person name="Schwartze V."/>
            <person name="Binder U."/>
            <person name="Lass-Florl C."/>
            <person name="Voigt K."/>
            <person name="Horn F."/>
        </authorList>
    </citation>
    <scope>NUCLEOTIDE SEQUENCE</scope>
    <source>
        <strain evidence="5">JMRC FSU:6197</strain>
    </source>
</reference>